<feature type="transmembrane region" description="Helical" evidence="9">
    <location>
        <begin position="156"/>
        <end position="178"/>
    </location>
</feature>
<evidence type="ECO:0000256" key="8">
    <source>
        <dbReference type="ARBA" id="ARBA00037998"/>
    </source>
</evidence>
<keyword evidence="11" id="KW-1185">Reference proteome</keyword>
<evidence type="ECO:0000256" key="2">
    <source>
        <dbReference type="ARBA" id="ARBA00022448"/>
    </source>
</evidence>
<feature type="transmembrane region" description="Helical" evidence="9">
    <location>
        <begin position="319"/>
        <end position="339"/>
    </location>
</feature>
<gene>
    <name evidence="10" type="ORF">AACH11_20730</name>
</gene>
<proteinExistence type="inferred from homology"/>
<organism evidence="10 11">
    <name type="scientific">Pseudaquabacterium rugosum</name>
    <dbReference type="NCBI Taxonomy" id="2984194"/>
    <lineage>
        <taxon>Bacteria</taxon>
        <taxon>Pseudomonadati</taxon>
        <taxon>Pseudomonadota</taxon>
        <taxon>Betaproteobacteria</taxon>
        <taxon>Burkholderiales</taxon>
        <taxon>Sphaerotilaceae</taxon>
        <taxon>Pseudaquabacterium</taxon>
    </lineage>
</organism>
<comment type="subcellular location">
    <subcellularLocation>
        <location evidence="1">Cell membrane</location>
        <topology evidence="1">Multi-pass membrane protein</topology>
    </subcellularLocation>
</comment>
<feature type="transmembrane region" description="Helical" evidence="9">
    <location>
        <begin position="289"/>
        <end position="313"/>
    </location>
</feature>
<keyword evidence="2" id="KW-0813">Transport</keyword>
<evidence type="ECO:0000256" key="9">
    <source>
        <dbReference type="SAM" id="Phobius"/>
    </source>
</evidence>
<dbReference type="InterPro" id="IPR052157">
    <property type="entry name" value="BCAA_transport_permease"/>
</dbReference>
<sequence length="352" mass="36424">MNAQIALLLGQDGLTSGAVYALLALSIVLVFTVTRVLLVPQGEFVTFGALGMAAMQAGTPLRLAWLLLGVAVLRLALRVAAVLRAGRAAAPGAVAPLGWGDLAAPAWAVALLVASQALPLQRLPQVLQVALVLALVVPLGPWLYDLCFRPIASAHALVLLIVSIALHVVLVGLALLMFGAEGARTQPFTDTALEWGVVRLQAQTLWVVGVTLALIVGLWLLFERTLVGKALRATAVSRLGAQLMGISPTGAGRLSFALAAAIGALSGVLIAPVTTLYYDSGFLISLKGFVGAVVGGLVSFPLGAAGALGVGLIESFSTFWASAYKEVIVFTLILPVLLWRSLAAGHADEEHA</sequence>
<comment type="similarity">
    <text evidence="8">Belongs to the binding-protein-dependent transport system permease family. LivHM subfamily.</text>
</comment>
<keyword evidence="5" id="KW-0029">Amino-acid transport</keyword>
<accession>A0ABU9BEN0</accession>
<dbReference type="InterPro" id="IPR001851">
    <property type="entry name" value="ABC_transp_permease"/>
</dbReference>
<dbReference type="PANTHER" id="PTHR11795:SF450">
    <property type="entry name" value="ABC TRANSPORTER PERMEASE PROTEIN"/>
    <property type="match status" value="1"/>
</dbReference>
<evidence type="ECO:0000313" key="11">
    <source>
        <dbReference type="Proteomes" id="UP001368500"/>
    </source>
</evidence>
<keyword evidence="3" id="KW-1003">Cell membrane</keyword>
<feature type="transmembrane region" description="Helical" evidence="9">
    <location>
        <begin position="97"/>
        <end position="114"/>
    </location>
</feature>
<keyword evidence="7 9" id="KW-0472">Membrane</keyword>
<evidence type="ECO:0000256" key="7">
    <source>
        <dbReference type="ARBA" id="ARBA00023136"/>
    </source>
</evidence>
<dbReference type="Pfam" id="PF02653">
    <property type="entry name" value="BPD_transp_2"/>
    <property type="match status" value="1"/>
</dbReference>
<keyword evidence="6 9" id="KW-1133">Transmembrane helix</keyword>
<dbReference type="CDD" id="cd06582">
    <property type="entry name" value="TM_PBP1_LivH_like"/>
    <property type="match status" value="1"/>
</dbReference>
<evidence type="ECO:0000256" key="1">
    <source>
        <dbReference type="ARBA" id="ARBA00004651"/>
    </source>
</evidence>
<feature type="transmembrane region" description="Helical" evidence="9">
    <location>
        <begin position="59"/>
        <end position="77"/>
    </location>
</feature>
<name>A0ABU9BEN0_9BURK</name>
<evidence type="ECO:0000256" key="4">
    <source>
        <dbReference type="ARBA" id="ARBA00022692"/>
    </source>
</evidence>
<keyword evidence="4 9" id="KW-0812">Transmembrane</keyword>
<comment type="caution">
    <text evidence="10">The sequence shown here is derived from an EMBL/GenBank/DDBJ whole genome shotgun (WGS) entry which is preliminary data.</text>
</comment>
<dbReference type="RefSeq" id="WP_341376176.1">
    <property type="nucleotide sequence ID" value="NZ_JBBUTF010000023.1"/>
</dbReference>
<feature type="transmembrane region" description="Helical" evidence="9">
    <location>
        <begin position="204"/>
        <end position="222"/>
    </location>
</feature>
<reference evidence="10 11" key="1">
    <citation type="submission" date="2024-04" db="EMBL/GenBank/DDBJ databases">
        <title>Novel species of the genus Ideonella isolated from streams.</title>
        <authorList>
            <person name="Lu H."/>
        </authorList>
    </citation>
    <scope>NUCLEOTIDE SEQUENCE [LARGE SCALE GENOMIC DNA]</scope>
    <source>
        <strain evidence="10 11">BYS139W</strain>
    </source>
</reference>
<evidence type="ECO:0000313" key="10">
    <source>
        <dbReference type="EMBL" id="MEK8028392.1"/>
    </source>
</evidence>
<dbReference type="EMBL" id="JBBUTF010000023">
    <property type="protein sequence ID" value="MEK8028392.1"/>
    <property type="molecule type" value="Genomic_DNA"/>
</dbReference>
<evidence type="ECO:0000256" key="6">
    <source>
        <dbReference type="ARBA" id="ARBA00022989"/>
    </source>
</evidence>
<dbReference type="Proteomes" id="UP001368500">
    <property type="component" value="Unassembled WGS sequence"/>
</dbReference>
<feature type="transmembrane region" description="Helical" evidence="9">
    <location>
        <begin position="17"/>
        <end position="38"/>
    </location>
</feature>
<dbReference type="PANTHER" id="PTHR11795">
    <property type="entry name" value="BRANCHED-CHAIN AMINO ACID TRANSPORT SYSTEM PERMEASE PROTEIN LIVH"/>
    <property type="match status" value="1"/>
</dbReference>
<feature type="transmembrane region" description="Helical" evidence="9">
    <location>
        <begin position="254"/>
        <end position="277"/>
    </location>
</feature>
<feature type="transmembrane region" description="Helical" evidence="9">
    <location>
        <begin position="126"/>
        <end position="144"/>
    </location>
</feature>
<protein>
    <submittedName>
        <fullName evidence="10">Branched-chain amino acid ABC transporter permease</fullName>
    </submittedName>
</protein>
<evidence type="ECO:0000256" key="5">
    <source>
        <dbReference type="ARBA" id="ARBA00022970"/>
    </source>
</evidence>
<evidence type="ECO:0000256" key="3">
    <source>
        <dbReference type="ARBA" id="ARBA00022475"/>
    </source>
</evidence>